<dbReference type="InterPro" id="IPR002933">
    <property type="entry name" value="Peptidase_M20"/>
</dbReference>
<gene>
    <name evidence="8" type="ORF">H1011_01745</name>
</gene>
<evidence type="ECO:0000256" key="2">
    <source>
        <dbReference type="ARBA" id="ARBA00006247"/>
    </source>
</evidence>
<accession>A0A832UZX7</accession>
<name>A0A832UZX7_9ARCH</name>
<sequence>MNWDLNFERLEGDLCSLIEIPSVSGNEQAISNFVRDTLKKSGLKPKQDKMGNVIIQINGKHEGKHVILNGHLDTVPPGKGWKGDPYKARQANGRIYGLGSADMKAGLAIMMELSRIFHSLKRNFCGKVTFAFTVGEEVEDHKRHGAYHITKKLKGNFAMVLEPSQQDDSKNICVKVGNGGRCILNVKIHGKAAHSGRPFLGVNALEVGSLVVNKIRKEAPKIKEFKIKELGVSFRPGFSVTKMSVDDSPSNVIPDYCELTIDRRTVPGEERTEIITQVRSILDSVKKESGIEFKYELKLLGYRRPVLMPLDSKLLKTLMEKVEKRYSYTPRLLFSLGTSDAGYFEKSGTPTLSFGPGDLHHIHKANEHVSKAGLRAYALICMDMISDVCEVGK</sequence>
<keyword evidence="5" id="KW-0862">Zinc</keyword>
<keyword evidence="3 6" id="KW-0479">Metal-binding</keyword>
<dbReference type="Proteomes" id="UP000604391">
    <property type="component" value="Unassembled WGS sequence"/>
</dbReference>
<dbReference type="PROSITE" id="PS00759">
    <property type="entry name" value="ARGE_DAPE_CPG2_2"/>
    <property type="match status" value="1"/>
</dbReference>
<comment type="cofactor">
    <cofactor evidence="6">
        <name>a divalent metal cation</name>
        <dbReference type="ChEBI" id="CHEBI:60240"/>
    </cofactor>
    <text evidence="6">Binds 2 divalent metal cations per subunit.</text>
</comment>
<evidence type="ECO:0000256" key="6">
    <source>
        <dbReference type="PIRSR" id="PIRSR001123-2"/>
    </source>
</evidence>
<dbReference type="EMBL" id="DVAD01000009">
    <property type="protein sequence ID" value="HIJ99530.1"/>
    <property type="molecule type" value="Genomic_DNA"/>
</dbReference>
<comment type="caution">
    <text evidence="8">The sequence shown here is derived from an EMBL/GenBank/DDBJ whole genome shotgun (WGS) entry which is preliminary data.</text>
</comment>
<dbReference type="AlphaFoldDB" id="A0A832UZX7"/>
<evidence type="ECO:0000256" key="5">
    <source>
        <dbReference type="ARBA" id="ARBA00022833"/>
    </source>
</evidence>
<reference evidence="8 9" key="1">
    <citation type="journal article" name="Nat. Commun.">
        <title>Undinarchaeota illuminate DPANN phylogeny and the impact of gene transfer on archaeal evolution.</title>
        <authorList>
            <person name="Dombrowski N."/>
            <person name="Williams T.A."/>
            <person name="Sun J."/>
            <person name="Woodcroft B.J."/>
            <person name="Lee J.H."/>
            <person name="Minh B.Q."/>
            <person name="Rinke C."/>
            <person name="Spang A."/>
        </authorList>
    </citation>
    <scope>NUCLEOTIDE SEQUENCE [LARGE SCALE GENOMIC DNA]</scope>
    <source>
        <strain evidence="8">MAG_bin17</strain>
    </source>
</reference>
<dbReference type="Gene3D" id="3.30.70.360">
    <property type="match status" value="1"/>
</dbReference>
<evidence type="ECO:0000313" key="9">
    <source>
        <dbReference type="Proteomes" id="UP000604391"/>
    </source>
</evidence>
<dbReference type="GO" id="GO:0046872">
    <property type="term" value="F:metal ion binding"/>
    <property type="evidence" value="ECO:0007669"/>
    <property type="project" value="UniProtKB-UniRule"/>
</dbReference>
<comment type="cofactor">
    <cofactor evidence="1">
        <name>Zn(2+)</name>
        <dbReference type="ChEBI" id="CHEBI:29105"/>
    </cofactor>
</comment>
<dbReference type="PANTHER" id="PTHR43808">
    <property type="entry name" value="ACETYLORNITHINE DEACETYLASE"/>
    <property type="match status" value="1"/>
</dbReference>
<dbReference type="SUPFAM" id="SSF53187">
    <property type="entry name" value="Zn-dependent exopeptidases"/>
    <property type="match status" value="1"/>
</dbReference>
<organism evidence="8 9">
    <name type="scientific">Candidatus Undinarchaeum marinum</name>
    <dbReference type="NCBI Taxonomy" id="2756141"/>
    <lineage>
        <taxon>Archaea</taxon>
        <taxon>Candidatus Undinarchaeota</taxon>
        <taxon>Candidatus Undinarchaeia</taxon>
        <taxon>Candidatus Undinarchaeales</taxon>
        <taxon>Candidatus Undinarchaeaceae</taxon>
        <taxon>Candidatus Undinarchaeum</taxon>
    </lineage>
</organism>
<evidence type="ECO:0000313" key="8">
    <source>
        <dbReference type="EMBL" id="HIJ99530.1"/>
    </source>
</evidence>
<keyword evidence="9" id="KW-1185">Reference proteome</keyword>
<evidence type="ECO:0000256" key="3">
    <source>
        <dbReference type="ARBA" id="ARBA00022723"/>
    </source>
</evidence>
<evidence type="ECO:0000256" key="1">
    <source>
        <dbReference type="ARBA" id="ARBA00001947"/>
    </source>
</evidence>
<dbReference type="PANTHER" id="PTHR43808:SF8">
    <property type="entry name" value="PEPTIDASE M20 DIMERISATION DOMAIN-CONTAINING PROTEIN"/>
    <property type="match status" value="1"/>
</dbReference>
<evidence type="ECO:0000259" key="7">
    <source>
        <dbReference type="Pfam" id="PF07687"/>
    </source>
</evidence>
<dbReference type="Gene3D" id="3.40.630.10">
    <property type="entry name" value="Zn peptidases"/>
    <property type="match status" value="2"/>
</dbReference>
<dbReference type="GO" id="GO:0004177">
    <property type="term" value="F:aminopeptidase activity"/>
    <property type="evidence" value="ECO:0007669"/>
    <property type="project" value="UniProtKB-UniRule"/>
</dbReference>
<dbReference type="Pfam" id="PF01546">
    <property type="entry name" value="Peptidase_M20"/>
    <property type="match status" value="1"/>
</dbReference>
<feature type="binding site" evidence="6">
    <location>
        <position position="71"/>
    </location>
    <ligand>
        <name>Zn(2+)</name>
        <dbReference type="ChEBI" id="CHEBI:29105"/>
        <label>1</label>
    </ligand>
</feature>
<dbReference type="InterPro" id="IPR001261">
    <property type="entry name" value="ArgE/DapE_CS"/>
</dbReference>
<dbReference type="Pfam" id="PF07687">
    <property type="entry name" value="M20_dimer"/>
    <property type="match status" value="1"/>
</dbReference>
<dbReference type="InterPro" id="IPR050072">
    <property type="entry name" value="Peptidase_M20A"/>
</dbReference>
<dbReference type="InterPro" id="IPR036264">
    <property type="entry name" value="Bact_exopeptidase_dim_dom"/>
</dbReference>
<proteinExistence type="inferred from homology"/>
<evidence type="ECO:0000256" key="4">
    <source>
        <dbReference type="ARBA" id="ARBA00022801"/>
    </source>
</evidence>
<feature type="domain" description="Peptidase M20 dimerisation" evidence="7">
    <location>
        <begin position="177"/>
        <end position="288"/>
    </location>
</feature>
<keyword evidence="4" id="KW-0378">Hydrolase</keyword>
<protein>
    <submittedName>
        <fullName evidence="8">M20/M25/M40 family metallo-hydrolase</fullName>
    </submittedName>
</protein>
<dbReference type="InterPro" id="IPR011650">
    <property type="entry name" value="Peptidase_M20_dimer"/>
</dbReference>
<comment type="similarity">
    <text evidence="2">Belongs to the peptidase M20A family.</text>
</comment>
<dbReference type="SUPFAM" id="SSF55031">
    <property type="entry name" value="Bacterial exopeptidase dimerisation domain"/>
    <property type="match status" value="1"/>
</dbReference>